<dbReference type="EMBL" id="VSSQ01001523">
    <property type="protein sequence ID" value="MPM09050.1"/>
    <property type="molecule type" value="Genomic_DNA"/>
</dbReference>
<proteinExistence type="predicted"/>
<protein>
    <submittedName>
        <fullName evidence="1">Uncharacterized protein</fullName>
    </submittedName>
</protein>
<comment type="caution">
    <text evidence="1">The sequence shown here is derived from an EMBL/GenBank/DDBJ whole genome shotgun (WGS) entry which is preliminary data.</text>
</comment>
<dbReference type="AlphaFoldDB" id="A0A644WYQ7"/>
<reference evidence="1" key="1">
    <citation type="submission" date="2019-08" db="EMBL/GenBank/DDBJ databases">
        <authorList>
            <person name="Kucharzyk K."/>
            <person name="Murdoch R.W."/>
            <person name="Higgins S."/>
            <person name="Loffler F."/>
        </authorList>
    </citation>
    <scope>NUCLEOTIDE SEQUENCE</scope>
</reference>
<organism evidence="1">
    <name type="scientific">bioreactor metagenome</name>
    <dbReference type="NCBI Taxonomy" id="1076179"/>
    <lineage>
        <taxon>unclassified sequences</taxon>
        <taxon>metagenomes</taxon>
        <taxon>ecological metagenomes</taxon>
    </lineage>
</organism>
<gene>
    <name evidence="1" type="ORF">SDC9_55366</name>
</gene>
<accession>A0A644WYQ7</accession>
<sequence length="66" mass="7264">MIINTIRLGISGICYPTYELCIGEIMVDAHLRSKTIETADIKNLIIGEQTGIDRIRFRLAAVTNGG</sequence>
<name>A0A644WYQ7_9ZZZZ</name>
<evidence type="ECO:0000313" key="1">
    <source>
        <dbReference type="EMBL" id="MPM09050.1"/>
    </source>
</evidence>